<evidence type="ECO:0000256" key="1">
    <source>
        <dbReference type="ARBA" id="ARBA00009342"/>
    </source>
</evidence>
<evidence type="ECO:0000256" key="3">
    <source>
        <dbReference type="ARBA" id="ARBA00023315"/>
    </source>
</evidence>
<dbReference type="STRING" id="1036808.A0A0C2ZMF6"/>
<evidence type="ECO:0000313" key="5">
    <source>
        <dbReference type="EMBL" id="KIM62768.1"/>
    </source>
</evidence>
<dbReference type="GO" id="GO:0008080">
    <property type="term" value="F:N-acetyltransferase activity"/>
    <property type="evidence" value="ECO:0007669"/>
    <property type="project" value="InterPro"/>
</dbReference>
<dbReference type="FunCoup" id="A0A0C2ZMF6">
    <property type="interactions" value="240"/>
</dbReference>
<dbReference type="SUPFAM" id="SSF55729">
    <property type="entry name" value="Acyl-CoA N-acyltransferases (Nat)"/>
    <property type="match status" value="1"/>
</dbReference>
<keyword evidence="3" id="KW-0012">Acyltransferase</keyword>
<dbReference type="InterPro" id="IPR000182">
    <property type="entry name" value="GNAT_dom"/>
</dbReference>
<dbReference type="HOGENOM" id="CLU_073102_0_0_1"/>
<dbReference type="Proteomes" id="UP000053989">
    <property type="component" value="Unassembled WGS sequence"/>
</dbReference>
<dbReference type="AlphaFoldDB" id="A0A0C2ZMF6"/>
<dbReference type="InterPro" id="IPR039135">
    <property type="entry name" value="NAT9-like"/>
</dbReference>
<name>A0A0C2ZMF6_9AGAM</name>
<dbReference type="EMBL" id="KN822040">
    <property type="protein sequence ID" value="KIM62768.1"/>
    <property type="molecule type" value="Genomic_DNA"/>
</dbReference>
<reference evidence="5 6" key="1">
    <citation type="submission" date="2014-04" db="EMBL/GenBank/DDBJ databases">
        <authorList>
            <consortium name="DOE Joint Genome Institute"/>
            <person name="Kuo A."/>
            <person name="Kohler A."/>
            <person name="Nagy L.G."/>
            <person name="Floudas D."/>
            <person name="Copeland A."/>
            <person name="Barry K.W."/>
            <person name="Cichocki N."/>
            <person name="Veneault-Fourrey C."/>
            <person name="LaButti K."/>
            <person name="Lindquist E.A."/>
            <person name="Lipzen A."/>
            <person name="Lundell T."/>
            <person name="Morin E."/>
            <person name="Murat C."/>
            <person name="Sun H."/>
            <person name="Tunlid A."/>
            <person name="Henrissat B."/>
            <person name="Grigoriev I.V."/>
            <person name="Hibbett D.S."/>
            <person name="Martin F."/>
            <person name="Nordberg H.P."/>
            <person name="Cantor M.N."/>
            <person name="Hua S.X."/>
        </authorList>
    </citation>
    <scope>NUCLEOTIDE SEQUENCE [LARGE SCALE GENOMIC DNA]</scope>
    <source>
        <strain evidence="5 6">Foug A</strain>
    </source>
</reference>
<organism evidence="5 6">
    <name type="scientific">Scleroderma citrinum Foug A</name>
    <dbReference type="NCBI Taxonomy" id="1036808"/>
    <lineage>
        <taxon>Eukaryota</taxon>
        <taxon>Fungi</taxon>
        <taxon>Dikarya</taxon>
        <taxon>Basidiomycota</taxon>
        <taxon>Agaricomycotina</taxon>
        <taxon>Agaricomycetes</taxon>
        <taxon>Agaricomycetidae</taxon>
        <taxon>Boletales</taxon>
        <taxon>Sclerodermatineae</taxon>
        <taxon>Sclerodermataceae</taxon>
        <taxon>Scleroderma</taxon>
    </lineage>
</organism>
<sequence length="203" mass="23289">MITDAILRGEKVVLVPYKEEHVEKYHQWMSDPTLRELTASEPLTLQEEYEMQKKWREDPDKLTFIILALEKEGDITTFPMVGDVNLFLKGHPEDEDFEAEAEIMIAEHAYRRRGLALEALKLMLIYATDSPEDFMGSPLSRDVPPPPKPLPIAPQRLVVRISHDNRPSISLFERLRFAVTKIVHVFGEIEMRFVGSGSDSSQV</sequence>
<reference evidence="6" key="2">
    <citation type="submission" date="2015-01" db="EMBL/GenBank/DDBJ databases">
        <title>Evolutionary Origins and Diversification of the Mycorrhizal Mutualists.</title>
        <authorList>
            <consortium name="DOE Joint Genome Institute"/>
            <consortium name="Mycorrhizal Genomics Consortium"/>
            <person name="Kohler A."/>
            <person name="Kuo A."/>
            <person name="Nagy L.G."/>
            <person name="Floudas D."/>
            <person name="Copeland A."/>
            <person name="Barry K.W."/>
            <person name="Cichocki N."/>
            <person name="Veneault-Fourrey C."/>
            <person name="LaButti K."/>
            <person name="Lindquist E.A."/>
            <person name="Lipzen A."/>
            <person name="Lundell T."/>
            <person name="Morin E."/>
            <person name="Murat C."/>
            <person name="Riley R."/>
            <person name="Ohm R."/>
            <person name="Sun H."/>
            <person name="Tunlid A."/>
            <person name="Henrissat B."/>
            <person name="Grigoriev I.V."/>
            <person name="Hibbett D.S."/>
            <person name="Martin F."/>
        </authorList>
    </citation>
    <scope>NUCLEOTIDE SEQUENCE [LARGE SCALE GENOMIC DNA]</scope>
    <source>
        <strain evidence="6">Foug A</strain>
    </source>
</reference>
<accession>A0A0C2ZMF6</accession>
<evidence type="ECO:0000313" key="6">
    <source>
        <dbReference type="Proteomes" id="UP000053989"/>
    </source>
</evidence>
<dbReference type="OrthoDB" id="5043642at2759"/>
<feature type="domain" description="N-acetyltransferase" evidence="4">
    <location>
        <begin position="12"/>
        <end position="177"/>
    </location>
</feature>
<dbReference type="PANTHER" id="PTHR13256:SF16">
    <property type="entry name" value="ALPHA_BETA-TUBULIN-N-ACETYLTRANSFERASE 9"/>
    <property type="match status" value="1"/>
</dbReference>
<evidence type="ECO:0000256" key="2">
    <source>
        <dbReference type="ARBA" id="ARBA00022679"/>
    </source>
</evidence>
<dbReference type="Gene3D" id="3.40.630.30">
    <property type="match status" value="1"/>
</dbReference>
<protein>
    <recommendedName>
        <fullName evidence="4">N-acetyltransferase domain-containing protein</fullName>
    </recommendedName>
</protein>
<keyword evidence="6" id="KW-1185">Reference proteome</keyword>
<gene>
    <name evidence="5" type="ORF">SCLCIDRAFT_1214885</name>
</gene>
<dbReference type="InterPro" id="IPR016181">
    <property type="entry name" value="Acyl_CoA_acyltransferase"/>
</dbReference>
<evidence type="ECO:0000259" key="4">
    <source>
        <dbReference type="Pfam" id="PF13302"/>
    </source>
</evidence>
<dbReference type="PANTHER" id="PTHR13256">
    <property type="entry name" value="N-ACETYLTRANSFERASE 9"/>
    <property type="match status" value="1"/>
</dbReference>
<dbReference type="Pfam" id="PF13302">
    <property type="entry name" value="Acetyltransf_3"/>
    <property type="match status" value="1"/>
</dbReference>
<proteinExistence type="inferred from homology"/>
<dbReference type="InParanoid" id="A0A0C2ZMF6"/>
<comment type="similarity">
    <text evidence="1">Belongs to the acetyltransferase family. GNAT subfamily.</text>
</comment>
<keyword evidence="2" id="KW-0808">Transferase</keyword>